<organism evidence="2 3">
    <name type="scientific">Planococcus chinensis</name>
    <dbReference type="NCBI Taxonomy" id="272917"/>
    <lineage>
        <taxon>Bacteria</taxon>
        <taxon>Bacillati</taxon>
        <taxon>Bacillota</taxon>
        <taxon>Bacilli</taxon>
        <taxon>Bacillales</taxon>
        <taxon>Caryophanaceae</taxon>
        <taxon>Planococcus</taxon>
    </lineage>
</organism>
<comment type="caution">
    <text evidence="2">The sequence shown here is derived from an EMBL/GenBank/DDBJ whole genome shotgun (WGS) entry which is preliminary data.</text>
</comment>
<dbReference type="RefSeq" id="WP_204892170.1">
    <property type="nucleotide sequence ID" value="NZ_JBHUFW010000004.1"/>
</dbReference>
<dbReference type="PANTHER" id="PTHR34821:SF3">
    <property type="entry name" value="MEMBRANE PROTEIN"/>
    <property type="match status" value="1"/>
</dbReference>
<feature type="transmembrane region" description="Helical" evidence="1">
    <location>
        <begin position="65"/>
        <end position="88"/>
    </location>
</feature>
<proteinExistence type="predicted"/>
<evidence type="ECO:0000313" key="2">
    <source>
        <dbReference type="EMBL" id="MFD1862775.1"/>
    </source>
</evidence>
<feature type="transmembrane region" description="Helical" evidence="1">
    <location>
        <begin position="32"/>
        <end position="53"/>
    </location>
</feature>
<dbReference type="InterPro" id="IPR006750">
    <property type="entry name" value="YdcZ"/>
</dbReference>
<feature type="transmembrane region" description="Helical" evidence="1">
    <location>
        <begin position="121"/>
        <end position="145"/>
    </location>
</feature>
<reference evidence="3" key="1">
    <citation type="journal article" date="2019" name="Int. J. Syst. Evol. Microbiol.">
        <title>The Global Catalogue of Microorganisms (GCM) 10K type strain sequencing project: providing services to taxonomists for standard genome sequencing and annotation.</title>
        <authorList>
            <consortium name="The Broad Institute Genomics Platform"/>
            <consortium name="The Broad Institute Genome Sequencing Center for Infectious Disease"/>
            <person name="Wu L."/>
            <person name="Ma J."/>
        </authorList>
    </citation>
    <scope>NUCLEOTIDE SEQUENCE [LARGE SCALE GENOMIC DNA]</scope>
    <source>
        <strain evidence="3">CGMCC 1.15475</strain>
    </source>
</reference>
<evidence type="ECO:0000256" key="1">
    <source>
        <dbReference type="SAM" id="Phobius"/>
    </source>
</evidence>
<dbReference type="Proteomes" id="UP001597273">
    <property type="component" value="Unassembled WGS sequence"/>
</dbReference>
<evidence type="ECO:0000313" key="3">
    <source>
        <dbReference type="Proteomes" id="UP001597273"/>
    </source>
</evidence>
<keyword evidence="1" id="KW-0472">Membrane</keyword>
<keyword evidence="3" id="KW-1185">Reference proteome</keyword>
<dbReference type="PANTHER" id="PTHR34821">
    <property type="entry name" value="INNER MEMBRANE PROTEIN YDCZ"/>
    <property type="match status" value="1"/>
</dbReference>
<sequence length="161" mass="17299">MALGILLALFGGTLVCLQNTFNANVKKQVSVWSTTALVLGLGFAASFAIGIAVEGAGLFQFEAEPWFWFSGIVGIGVVTCVTQGVQLLGPSRAISLVMVSQILFGLAWDTLGWLGLEKVPFTWQTMFGVLLISGGVLLFQLGTVLEKFASLRRRRSLDSVR</sequence>
<accession>A0ABW4QGP9</accession>
<keyword evidence="1" id="KW-0812">Transmembrane</keyword>
<protein>
    <submittedName>
        <fullName evidence="2">DMT family transporter</fullName>
    </submittedName>
</protein>
<gene>
    <name evidence="2" type="ORF">ACFSDB_07520</name>
</gene>
<name>A0ABW4QGP9_9BACL</name>
<keyword evidence="1" id="KW-1133">Transmembrane helix</keyword>
<dbReference type="EMBL" id="JBHUFW010000004">
    <property type="protein sequence ID" value="MFD1862775.1"/>
    <property type="molecule type" value="Genomic_DNA"/>
</dbReference>
<dbReference type="Pfam" id="PF04657">
    <property type="entry name" value="DMT_YdcZ"/>
    <property type="match status" value="1"/>
</dbReference>